<dbReference type="AlphaFoldDB" id="A0A2S4V4K6"/>
<reference evidence="2" key="1">
    <citation type="submission" date="2017-12" db="EMBL/GenBank/DDBJ databases">
        <title>Gene loss provides genomic basis for host adaptation in cereal stripe rust fungi.</title>
        <authorList>
            <person name="Xia C."/>
        </authorList>
    </citation>
    <scope>NUCLEOTIDE SEQUENCE [LARGE SCALE GENOMIC DNA]</scope>
    <source>
        <strain evidence="2">93-210</strain>
    </source>
</reference>
<dbReference type="VEuPathDB" id="FungiDB:PSHT_14048"/>
<comment type="caution">
    <text evidence="2">The sequence shown here is derived from an EMBL/GenBank/DDBJ whole genome shotgun (WGS) entry which is preliminary data.</text>
</comment>
<protein>
    <submittedName>
        <fullName evidence="2">Uncharacterized protein</fullName>
    </submittedName>
</protein>
<proteinExistence type="predicted"/>
<evidence type="ECO:0000313" key="3">
    <source>
        <dbReference type="Proteomes" id="UP000239156"/>
    </source>
</evidence>
<dbReference type="Proteomes" id="UP000239156">
    <property type="component" value="Unassembled WGS sequence"/>
</dbReference>
<evidence type="ECO:0000313" key="2">
    <source>
        <dbReference type="EMBL" id="POW04375.1"/>
    </source>
</evidence>
<accession>A0A2S4V4K6</accession>
<feature type="compositionally biased region" description="Low complexity" evidence="1">
    <location>
        <begin position="136"/>
        <end position="150"/>
    </location>
</feature>
<evidence type="ECO:0000256" key="1">
    <source>
        <dbReference type="SAM" id="MobiDB-lite"/>
    </source>
</evidence>
<dbReference type="VEuPathDB" id="FungiDB:PSTT_10421"/>
<feature type="region of interest" description="Disordered" evidence="1">
    <location>
        <begin position="136"/>
        <end position="167"/>
    </location>
</feature>
<sequence length="466" mass="50991">PSVILKAWTSRGNTSNKAVLQFDKSLQSIRSNYLNSMFFFAALVQFLCMSRPVGSAKLKLPDSTSNNQLAGSKHDDFDQIVKATPRFRRSITGAVENTGCYSYLNQKNGCAYANPTNNCARKMSSIAVRLFAMSPQASNSSDTNQSSASTEKTLSKRSENQTSWAPAPMNTTSLLATLNSSVASNSSSTTSGSKSHVYISSSFQHKAQKNKVAHYLCMSFCLAFLPPSLAKICGDYDGEEQMGVCLWSGPSSDSQYGNESGWVSSDIKRNCHKEVILQRTGSASPLIVARVLEGCNFNTADLSIGCSQIYVTKKVFMALNPNPSELEQGALQDPITWDFVIVEDFPWDLEVRILACSYIALETPFASHQSFLEGHHEHLTRFSSLAGKMREAGQAKVAVTCYSVTNFKNPLANDCTDNIILAMLRWPSELPGGAPRTFNTLLKPCGKDARSRRGESSRCVIFGDKL</sequence>
<feature type="non-terminal residue" evidence="2">
    <location>
        <position position="466"/>
    </location>
</feature>
<organism evidence="2 3">
    <name type="scientific">Puccinia striiformis</name>
    <dbReference type="NCBI Taxonomy" id="27350"/>
    <lineage>
        <taxon>Eukaryota</taxon>
        <taxon>Fungi</taxon>
        <taxon>Dikarya</taxon>
        <taxon>Basidiomycota</taxon>
        <taxon>Pucciniomycotina</taxon>
        <taxon>Pucciniomycetes</taxon>
        <taxon>Pucciniales</taxon>
        <taxon>Pucciniaceae</taxon>
        <taxon>Puccinia</taxon>
    </lineage>
</organism>
<keyword evidence="3" id="KW-1185">Reference proteome</keyword>
<name>A0A2S4V4K6_9BASI</name>
<gene>
    <name evidence="2" type="ORF">PSTT_10421</name>
</gene>
<feature type="non-terminal residue" evidence="2">
    <location>
        <position position="1"/>
    </location>
</feature>
<dbReference type="EMBL" id="PKSL01000112">
    <property type="protein sequence ID" value="POW04375.1"/>
    <property type="molecule type" value="Genomic_DNA"/>
</dbReference>